<comment type="caution">
    <text evidence="2">The sequence shown here is derived from an EMBL/GenBank/DDBJ whole genome shotgun (WGS) entry which is preliminary data.</text>
</comment>
<dbReference type="EMBL" id="JABEZW010000001">
    <property type="protein sequence ID" value="MBA0756825.1"/>
    <property type="molecule type" value="Genomic_DNA"/>
</dbReference>
<sequence>MGDDKSAAMTASRERELLIPVAESVHDDSSKASSSSSSASSHHAGR</sequence>
<evidence type="ECO:0000313" key="2">
    <source>
        <dbReference type="EMBL" id="MBA0756825.1"/>
    </source>
</evidence>
<feature type="non-terminal residue" evidence="2">
    <location>
        <position position="46"/>
    </location>
</feature>
<organism evidence="2 3">
    <name type="scientific">Gossypium trilobum</name>
    <dbReference type="NCBI Taxonomy" id="34281"/>
    <lineage>
        <taxon>Eukaryota</taxon>
        <taxon>Viridiplantae</taxon>
        <taxon>Streptophyta</taxon>
        <taxon>Embryophyta</taxon>
        <taxon>Tracheophyta</taxon>
        <taxon>Spermatophyta</taxon>
        <taxon>Magnoliopsida</taxon>
        <taxon>eudicotyledons</taxon>
        <taxon>Gunneridae</taxon>
        <taxon>Pentapetalae</taxon>
        <taxon>rosids</taxon>
        <taxon>malvids</taxon>
        <taxon>Malvales</taxon>
        <taxon>Malvaceae</taxon>
        <taxon>Malvoideae</taxon>
        <taxon>Gossypium</taxon>
    </lineage>
</organism>
<protein>
    <submittedName>
        <fullName evidence="2">Uncharacterized protein</fullName>
    </submittedName>
</protein>
<evidence type="ECO:0000256" key="1">
    <source>
        <dbReference type="SAM" id="MobiDB-lite"/>
    </source>
</evidence>
<keyword evidence="3" id="KW-1185">Reference proteome</keyword>
<proteinExistence type="predicted"/>
<accession>A0A7J9D8N7</accession>
<dbReference type="Proteomes" id="UP000593568">
    <property type="component" value="Unassembled WGS sequence"/>
</dbReference>
<gene>
    <name evidence="2" type="ORF">Gotri_019969</name>
</gene>
<feature type="compositionally biased region" description="Basic and acidic residues" evidence="1">
    <location>
        <begin position="1"/>
        <end position="17"/>
    </location>
</feature>
<evidence type="ECO:0000313" key="3">
    <source>
        <dbReference type="Proteomes" id="UP000593568"/>
    </source>
</evidence>
<feature type="region of interest" description="Disordered" evidence="1">
    <location>
        <begin position="1"/>
        <end position="46"/>
    </location>
</feature>
<feature type="compositionally biased region" description="Low complexity" evidence="1">
    <location>
        <begin position="31"/>
        <end position="46"/>
    </location>
</feature>
<dbReference type="AlphaFoldDB" id="A0A7J9D8N7"/>
<name>A0A7J9D8N7_9ROSI</name>
<reference evidence="2 3" key="1">
    <citation type="journal article" date="2019" name="Genome Biol. Evol.">
        <title>Insights into the evolution of the New World diploid cottons (Gossypium, subgenus Houzingenia) based on genome sequencing.</title>
        <authorList>
            <person name="Grover C.E."/>
            <person name="Arick M.A. 2nd"/>
            <person name="Thrash A."/>
            <person name="Conover J.L."/>
            <person name="Sanders W.S."/>
            <person name="Peterson D.G."/>
            <person name="Frelichowski J.E."/>
            <person name="Scheffler J.A."/>
            <person name="Scheffler B.E."/>
            <person name="Wendel J.F."/>
        </authorList>
    </citation>
    <scope>NUCLEOTIDE SEQUENCE [LARGE SCALE GENOMIC DNA]</scope>
    <source>
        <strain evidence="2">8</strain>
        <tissue evidence="2">Leaf</tissue>
    </source>
</reference>